<organism evidence="2 3">
    <name type="scientific">Staphylococcus felis</name>
    <dbReference type="NCBI Taxonomy" id="46127"/>
    <lineage>
        <taxon>Bacteria</taxon>
        <taxon>Bacillati</taxon>
        <taxon>Bacillota</taxon>
        <taxon>Bacilli</taxon>
        <taxon>Bacillales</taxon>
        <taxon>Staphylococcaceae</taxon>
        <taxon>Staphylococcus</taxon>
    </lineage>
</organism>
<evidence type="ECO:0000313" key="2">
    <source>
        <dbReference type="EMBL" id="MBH9582199.1"/>
    </source>
</evidence>
<proteinExistence type="predicted"/>
<dbReference type="PROSITE" id="PS00368">
    <property type="entry name" value="RIBORED_SMALL"/>
    <property type="match status" value="1"/>
</dbReference>
<dbReference type="SUPFAM" id="SSF47240">
    <property type="entry name" value="Ferritin-like"/>
    <property type="match status" value="1"/>
</dbReference>
<dbReference type="InterPro" id="IPR030475">
    <property type="entry name" value="RNR_small_AS"/>
</dbReference>
<dbReference type="RefSeq" id="WP_198093082.1">
    <property type="nucleotide sequence ID" value="NZ_JAEDAQ010000122.1"/>
</dbReference>
<gene>
    <name evidence="2" type="ORF">I9026_12685</name>
</gene>
<dbReference type="EMBL" id="JAEDAQ010000122">
    <property type="protein sequence ID" value="MBH9582199.1"/>
    <property type="molecule type" value="Genomic_DNA"/>
</dbReference>
<feature type="non-terminal residue" evidence="2">
    <location>
        <position position="1"/>
    </location>
</feature>
<accession>A0ABS0QT55</accession>
<dbReference type="Gene3D" id="1.10.620.20">
    <property type="entry name" value="Ribonucleotide Reductase, subunit A"/>
    <property type="match status" value="1"/>
</dbReference>
<evidence type="ECO:0000256" key="1">
    <source>
        <dbReference type="ARBA" id="ARBA00001962"/>
    </source>
</evidence>
<dbReference type="Proteomes" id="UP000597038">
    <property type="component" value="Unassembled WGS sequence"/>
</dbReference>
<evidence type="ECO:0000313" key="3">
    <source>
        <dbReference type="Proteomes" id="UP000597038"/>
    </source>
</evidence>
<dbReference type="InterPro" id="IPR012348">
    <property type="entry name" value="RNR-like"/>
</dbReference>
<dbReference type="InterPro" id="IPR009078">
    <property type="entry name" value="Ferritin-like_SF"/>
</dbReference>
<keyword evidence="3" id="KW-1185">Reference proteome</keyword>
<protein>
    <submittedName>
        <fullName evidence="2">Ribonucleotide-diphosphate reductase subunit beta</fullName>
    </submittedName>
</protein>
<sequence>EEQKVYMRDLGGQTLQDTLQGNDGMSQIAQHIESHPQKAVLTVMGGMENSVHARSYSNIFFTLASKAEIDCVF</sequence>
<dbReference type="Pfam" id="PF00268">
    <property type="entry name" value="Ribonuc_red_sm"/>
    <property type="match status" value="1"/>
</dbReference>
<comment type="cofactor">
    <cofactor evidence="1">
        <name>Fe cation</name>
        <dbReference type="ChEBI" id="CHEBI:24875"/>
    </cofactor>
</comment>
<comment type="caution">
    <text evidence="2">The sequence shown here is derived from an EMBL/GenBank/DDBJ whole genome shotgun (WGS) entry which is preliminary data.</text>
</comment>
<reference evidence="2 3" key="1">
    <citation type="submission" date="2020-12" db="EMBL/GenBank/DDBJ databases">
        <title>Genomic analysis of Staphylococcus felis from a cat with skin infection.</title>
        <authorList>
            <person name="Aslantas O."/>
            <person name="Keskin O."/>
            <person name="Buyukaltay K."/>
            <person name="Gullu Yucetepe A."/>
        </authorList>
    </citation>
    <scope>NUCLEOTIDE SEQUENCE [LARGE SCALE GENOMIC DNA]</scope>
    <source>
        <strain evidence="2 3">HARRANVET</strain>
    </source>
</reference>
<dbReference type="InterPro" id="IPR000358">
    <property type="entry name" value="RNR_small_fam"/>
</dbReference>
<name>A0ABS0QT55_9STAP</name>